<feature type="region of interest" description="Disordered" evidence="1">
    <location>
        <begin position="121"/>
        <end position="152"/>
    </location>
</feature>
<protein>
    <submittedName>
        <fullName evidence="2">Uncharacterized protein</fullName>
    </submittedName>
</protein>
<sequence>MIHGTICRDGRDQSMLMGGSSISIFGCLQYLPLDGDIGQTTPLMPYKTLNSFRLVSYFSEFSTRMTTRITRCLFHKLQQACTCCPSSRSVRLSSRRWSEGLLSMACSTLNYSRGLVVAAGDGGGGGGELEDEEEEGKCEEEQEEKEKWIQCS</sequence>
<evidence type="ECO:0000313" key="2">
    <source>
        <dbReference type="EMBL" id="KAK4028364.1"/>
    </source>
</evidence>
<organism evidence="2 3">
    <name type="scientific">Daphnia magna</name>
    <dbReference type="NCBI Taxonomy" id="35525"/>
    <lineage>
        <taxon>Eukaryota</taxon>
        <taxon>Metazoa</taxon>
        <taxon>Ecdysozoa</taxon>
        <taxon>Arthropoda</taxon>
        <taxon>Crustacea</taxon>
        <taxon>Branchiopoda</taxon>
        <taxon>Diplostraca</taxon>
        <taxon>Cladocera</taxon>
        <taxon>Anomopoda</taxon>
        <taxon>Daphniidae</taxon>
        <taxon>Daphnia</taxon>
    </lineage>
</organism>
<evidence type="ECO:0000256" key="1">
    <source>
        <dbReference type="SAM" id="MobiDB-lite"/>
    </source>
</evidence>
<comment type="caution">
    <text evidence="2">The sequence shown here is derived from an EMBL/GenBank/DDBJ whole genome shotgun (WGS) entry which is preliminary data.</text>
</comment>
<feature type="compositionally biased region" description="Acidic residues" evidence="1">
    <location>
        <begin position="128"/>
        <end position="143"/>
    </location>
</feature>
<accession>A0ABR0ATD0</accession>
<evidence type="ECO:0000313" key="3">
    <source>
        <dbReference type="Proteomes" id="UP001234178"/>
    </source>
</evidence>
<keyword evidence="3" id="KW-1185">Reference proteome</keyword>
<dbReference type="Proteomes" id="UP001234178">
    <property type="component" value="Unassembled WGS sequence"/>
</dbReference>
<dbReference type="EMBL" id="JAOYFB010000038">
    <property type="protein sequence ID" value="KAK4028364.1"/>
    <property type="molecule type" value="Genomic_DNA"/>
</dbReference>
<name>A0ABR0ATD0_9CRUS</name>
<gene>
    <name evidence="2" type="ORF">OUZ56_017644</name>
</gene>
<reference evidence="2 3" key="1">
    <citation type="journal article" date="2023" name="Nucleic Acids Res.">
        <title>The hologenome of Daphnia magna reveals possible DNA methylation and microbiome-mediated evolution of the host genome.</title>
        <authorList>
            <person name="Chaturvedi A."/>
            <person name="Li X."/>
            <person name="Dhandapani V."/>
            <person name="Marshall H."/>
            <person name="Kissane S."/>
            <person name="Cuenca-Cambronero M."/>
            <person name="Asole G."/>
            <person name="Calvet F."/>
            <person name="Ruiz-Romero M."/>
            <person name="Marangio P."/>
            <person name="Guigo R."/>
            <person name="Rago D."/>
            <person name="Mirbahai L."/>
            <person name="Eastwood N."/>
            <person name="Colbourne J.K."/>
            <person name="Zhou J."/>
            <person name="Mallon E."/>
            <person name="Orsini L."/>
        </authorList>
    </citation>
    <scope>NUCLEOTIDE SEQUENCE [LARGE SCALE GENOMIC DNA]</scope>
    <source>
        <strain evidence="2">LRV0_1</strain>
    </source>
</reference>
<proteinExistence type="predicted"/>